<protein>
    <submittedName>
        <fullName evidence="7">Lysophospholipid acyltransferase family protein</fullName>
    </submittedName>
</protein>
<comment type="caution">
    <text evidence="7">The sequence shown here is derived from an EMBL/GenBank/DDBJ whole genome shotgun (WGS) entry which is preliminary data.</text>
</comment>
<reference evidence="7" key="1">
    <citation type="submission" date="2020-10" db="EMBL/GenBank/DDBJ databases">
        <title>Connecting structure to function with the recovery of over 1000 high-quality activated sludge metagenome-assembled genomes encoding full-length rRNA genes using long-read sequencing.</title>
        <authorList>
            <person name="Singleton C.M."/>
            <person name="Petriglieri F."/>
            <person name="Kristensen J.M."/>
            <person name="Kirkegaard R.H."/>
            <person name="Michaelsen T.Y."/>
            <person name="Andersen M.H."/>
            <person name="Karst S.M."/>
            <person name="Dueholm M.S."/>
            <person name="Nielsen P.H."/>
            <person name="Albertsen M."/>
        </authorList>
    </citation>
    <scope>NUCLEOTIDE SEQUENCE</scope>
    <source>
        <strain evidence="7">Bjer_18-Q3-R1-45_BAT3C.347</strain>
    </source>
</reference>
<dbReference type="InterPro" id="IPR004960">
    <property type="entry name" value="LipA_acyltrans"/>
</dbReference>
<evidence type="ECO:0000256" key="4">
    <source>
        <dbReference type="ARBA" id="ARBA00022679"/>
    </source>
</evidence>
<evidence type="ECO:0000256" key="6">
    <source>
        <dbReference type="ARBA" id="ARBA00023315"/>
    </source>
</evidence>
<sequence>MAALFRLLARMPLRAVHRLGGAVGRLVYWLSPTYRRHLDANLALAYPQCVPPGIAAEAARSAGRMMFEIPRLWLREQNEALACVREVRGWDCVEAAWKRGEGIVLLTPHIGCFEIIPLYFGSHAPMTFMFRPPKQVWLQDIVEKGRIRPNLSPVPADASGVRLLMRALKRGETVGILPDQVPGGGQGTWSPFFGRSAYTMTLAARLSEMKRVSVLLAFGERLPDGAGYVVHFLPPAAPLQGDLQQRVDAINRSLEALILRYPAQFLWGYNRYKTPAGMDAAGDPA</sequence>
<dbReference type="CDD" id="cd07984">
    <property type="entry name" value="LPLAT_LABLAT-like"/>
    <property type="match status" value="1"/>
</dbReference>
<evidence type="ECO:0000256" key="3">
    <source>
        <dbReference type="ARBA" id="ARBA00022519"/>
    </source>
</evidence>
<keyword evidence="2" id="KW-1003">Cell membrane</keyword>
<dbReference type="Pfam" id="PF03279">
    <property type="entry name" value="Lip_A_acyltrans"/>
    <property type="match status" value="1"/>
</dbReference>
<keyword evidence="5" id="KW-0472">Membrane</keyword>
<keyword evidence="4" id="KW-0808">Transferase</keyword>
<dbReference type="AlphaFoldDB" id="A0A9D7DWT6"/>
<dbReference type="GO" id="GO:0016746">
    <property type="term" value="F:acyltransferase activity"/>
    <property type="evidence" value="ECO:0007669"/>
    <property type="project" value="UniProtKB-KW"/>
</dbReference>
<name>A0A9D7DWT6_9PROT</name>
<dbReference type="EMBL" id="JADJEV010000002">
    <property type="protein sequence ID" value="MBK6972300.1"/>
    <property type="molecule type" value="Genomic_DNA"/>
</dbReference>
<dbReference type="GO" id="GO:0005886">
    <property type="term" value="C:plasma membrane"/>
    <property type="evidence" value="ECO:0007669"/>
    <property type="project" value="UniProtKB-SubCell"/>
</dbReference>
<dbReference type="NCBIfam" id="NF006487">
    <property type="entry name" value="PRK08905.1"/>
    <property type="match status" value="1"/>
</dbReference>
<dbReference type="PANTHER" id="PTHR30606:SF10">
    <property type="entry name" value="PHOSPHATIDYLINOSITOL MANNOSIDE ACYLTRANSFERASE"/>
    <property type="match status" value="1"/>
</dbReference>
<proteinExistence type="predicted"/>
<dbReference type="PANTHER" id="PTHR30606">
    <property type="entry name" value="LIPID A BIOSYNTHESIS LAUROYL ACYLTRANSFERASE"/>
    <property type="match status" value="1"/>
</dbReference>
<dbReference type="GO" id="GO:0009247">
    <property type="term" value="P:glycolipid biosynthetic process"/>
    <property type="evidence" value="ECO:0007669"/>
    <property type="project" value="UniProtKB-ARBA"/>
</dbReference>
<accession>A0A9D7DWT6</accession>
<keyword evidence="6 7" id="KW-0012">Acyltransferase</keyword>
<organism evidence="7 8">
    <name type="scientific">Candidatus Methylophosphatis roskildensis</name>
    <dbReference type="NCBI Taxonomy" id="2899263"/>
    <lineage>
        <taxon>Bacteria</taxon>
        <taxon>Pseudomonadati</taxon>
        <taxon>Pseudomonadota</taxon>
        <taxon>Betaproteobacteria</taxon>
        <taxon>Nitrosomonadales</taxon>
        <taxon>Sterolibacteriaceae</taxon>
        <taxon>Candidatus Methylophosphatis</taxon>
    </lineage>
</organism>
<dbReference type="PIRSF" id="PIRSF026649">
    <property type="entry name" value="MsbB"/>
    <property type="match status" value="1"/>
</dbReference>
<dbReference type="Proteomes" id="UP000807785">
    <property type="component" value="Unassembled WGS sequence"/>
</dbReference>
<comment type="subcellular location">
    <subcellularLocation>
        <location evidence="1">Cell inner membrane</location>
    </subcellularLocation>
</comment>
<evidence type="ECO:0000256" key="2">
    <source>
        <dbReference type="ARBA" id="ARBA00022475"/>
    </source>
</evidence>
<gene>
    <name evidence="7" type="ORF">IPH26_04875</name>
</gene>
<evidence type="ECO:0000256" key="5">
    <source>
        <dbReference type="ARBA" id="ARBA00023136"/>
    </source>
</evidence>
<evidence type="ECO:0000313" key="8">
    <source>
        <dbReference type="Proteomes" id="UP000807785"/>
    </source>
</evidence>
<keyword evidence="3" id="KW-0997">Cell inner membrane</keyword>
<evidence type="ECO:0000313" key="7">
    <source>
        <dbReference type="EMBL" id="MBK6972300.1"/>
    </source>
</evidence>
<evidence type="ECO:0000256" key="1">
    <source>
        <dbReference type="ARBA" id="ARBA00004533"/>
    </source>
</evidence>